<dbReference type="PIRSF" id="PIRSF003085">
    <property type="entry name" value="CMAS"/>
    <property type="match status" value="1"/>
</dbReference>
<evidence type="ECO:0000256" key="2">
    <source>
        <dbReference type="ARBA" id="ARBA00022603"/>
    </source>
</evidence>
<organism evidence="7 8">
    <name type="scientific">Pontivivens marinum</name>
    <dbReference type="NCBI Taxonomy" id="1690039"/>
    <lineage>
        <taxon>Bacteria</taxon>
        <taxon>Pseudomonadati</taxon>
        <taxon>Pseudomonadota</taxon>
        <taxon>Alphaproteobacteria</taxon>
        <taxon>Rhodobacterales</taxon>
        <taxon>Paracoccaceae</taxon>
        <taxon>Pontivivens</taxon>
    </lineage>
</organism>
<keyword evidence="3" id="KW-0808">Transferase</keyword>
<keyword evidence="5" id="KW-0443">Lipid metabolism</keyword>
<dbReference type="PANTHER" id="PTHR43667">
    <property type="entry name" value="CYCLOPROPANE-FATTY-ACYL-PHOSPHOLIPID SYNTHASE"/>
    <property type="match status" value="1"/>
</dbReference>
<dbReference type="Gene3D" id="3.40.50.150">
    <property type="entry name" value="Vaccinia Virus protein VP39"/>
    <property type="match status" value="1"/>
</dbReference>
<dbReference type="EMBL" id="OCTN01000009">
    <property type="protein sequence ID" value="SOH95325.1"/>
    <property type="molecule type" value="Genomic_DNA"/>
</dbReference>
<dbReference type="PANTHER" id="PTHR43667:SF2">
    <property type="entry name" value="FATTY ACID C-METHYL TRANSFERASE"/>
    <property type="match status" value="1"/>
</dbReference>
<keyword evidence="2" id="KW-0489">Methyltransferase</keyword>
<dbReference type="Pfam" id="PF02353">
    <property type="entry name" value="CMAS"/>
    <property type="match status" value="1"/>
</dbReference>
<dbReference type="GO" id="GO:0008168">
    <property type="term" value="F:methyltransferase activity"/>
    <property type="evidence" value="ECO:0007669"/>
    <property type="project" value="UniProtKB-KW"/>
</dbReference>
<comment type="similarity">
    <text evidence="1">Belongs to the CFA/CMAS family.</text>
</comment>
<dbReference type="Proteomes" id="UP000220034">
    <property type="component" value="Unassembled WGS sequence"/>
</dbReference>
<sequence length="401" mass="45748">MTYLTTTSGQSDLPRWFAQGYAILSNIQAGTVDMVLPDGRVFRAQGDEAGPYGRIDVRDPAMFARVVRDGEIGFSEAFMDGHWDTPDLQALMDVLLLNNDVIGRNAPGVALVRMWERMNHWLRRNSKDQARRNISYHYDLGNEFYGLWLDDTMSYSSALFTDNQMSLENAQIAKYASMCDELGVQSGDHVLEIGCGWGGFAEYAAKERGARVTGLTISQQQHDYAVDRIARAGLSDQVEIVMRDYRDETGIYDCIASIEMFEAVGEQYWPTYFDAVRERLKPGGRGTFQIITIADRLFPEYRKSVDFIQKYIFPGGMLPSATALREQITRAGLTEVGNIEIGQSYSETLRRWHETFNAKWDDVAAMGFDDRFRRMWNFYLTSCAATFRYETTDVVQMTVRR</sequence>
<evidence type="ECO:0000256" key="5">
    <source>
        <dbReference type="ARBA" id="ARBA00023098"/>
    </source>
</evidence>
<evidence type="ECO:0000313" key="7">
    <source>
        <dbReference type="EMBL" id="SOH95325.1"/>
    </source>
</evidence>
<gene>
    <name evidence="7" type="ORF">SAMN06273572_10984</name>
</gene>
<evidence type="ECO:0000313" key="8">
    <source>
        <dbReference type="Proteomes" id="UP000220034"/>
    </source>
</evidence>
<dbReference type="SUPFAM" id="SSF53335">
    <property type="entry name" value="S-adenosyl-L-methionine-dependent methyltransferases"/>
    <property type="match status" value="1"/>
</dbReference>
<evidence type="ECO:0000256" key="4">
    <source>
        <dbReference type="ARBA" id="ARBA00022691"/>
    </source>
</evidence>
<proteinExistence type="inferred from homology"/>
<feature type="active site" evidence="6">
    <location>
        <position position="383"/>
    </location>
</feature>
<dbReference type="CDD" id="cd02440">
    <property type="entry name" value="AdoMet_MTases"/>
    <property type="match status" value="1"/>
</dbReference>
<dbReference type="OrthoDB" id="9782855at2"/>
<reference evidence="8" key="1">
    <citation type="submission" date="2017-09" db="EMBL/GenBank/DDBJ databases">
        <authorList>
            <person name="Varghese N."/>
            <person name="Submissions S."/>
        </authorList>
    </citation>
    <scope>NUCLEOTIDE SEQUENCE [LARGE SCALE GENOMIC DNA]</scope>
    <source>
        <strain evidence="8">C7</strain>
    </source>
</reference>
<dbReference type="GO" id="GO:0032259">
    <property type="term" value="P:methylation"/>
    <property type="evidence" value="ECO:0007669"/>
    <property type="project" value="UniProtKB-KW"/>
</dbReference>
<name>A0A2C9CW38_9RHOB</name>
<keyword evidence="4" id="KW-0949">S-adenosyl-L-methionine</keyword>
<keyword evidence="8" id="KW-1185">Reference proteome</keyword>
<dbReference type="AlphaFoldDB" id="A0A2C9CW38"/>
<dbReference type="GO" id="GO:0008610">
    <property type="term" value="P:lipid biosynthetic process"/>
    <property type="evidence" value="ECO:0007669"/>
    <property type="project" value="InterPro"/>
</dbReference>
<evidence type="ECO:0000256" key="3">
    <source>
        <dbReference type="ARBA" id="ARBA00022679"/>
    </source>
</evidence>
<dbReference type="RefSeq" id="WP_097931720.1">
    <property type="nucleotide sequence ID" value="NZ_OCTN01000009.1"/>
</dbReference>
<protein>
    <submittedName>
        <fullName evidence="7">Cyclopropane-fatty-acyl-phospholipid synthase</fullName>
    </submittedName>
</protein>
<accession>A0A2C9CW38</accession>
<evidence type="ECO:0000256" key="6">
    <source>
        <dbReference type="PIRSR" id="PIRSR003085-1"/>
    </source>
</evidence>
<dbReference type="InterPro" id="IPR050723">
    <property type="entry name" value="CFA/CMAS"/>
</dbReference>
<dbReference type="InterPro" id="IPR029063">
    <property type="entry name" value="SAM-dependent_MTases_sf"/>
</dbReference>
<evidence type="ECO:0000256" key="1">
    <source>
        <dbReference type="ARBA" id="ARBA00010815"/>
    </source>
</evidence>
<dbReference type="InterPro" id="IPR003333">
    <property type="entry name" value="CMAS"/>
</dbReference>